<organism evidence="3 4">
    <name type="scientific">Granulicatella adiacens ATCC 49175</name>
    <dbReference type="NCBI Taxonomy" id="638301"/>
    <lineage>
        <taxon>Bacteria</taxon>
        <taxon>Bacillati</taxon>
        <taxon>Bacillota</taxon>
        <taxon>Bacilli</taxon>
        <taxon>Lactobacillales</taxon>
        <taxon>Carnobacteriaceae</taxon>
        <taxon>Granulicatella</taxon>
    </lineage>
</organism>
<keyword evidence="2" id="KW-0812">Transmembrane</keyword>
<dbReference type="STRING" id="638301.HMPREF0444_1738"/>
<proteinExistence type="predicted"/>
<keyword evidence="4" id="KW-1185">Reference proteome</keyword>
<accession>C8NIJ3</accession>
<comment type="caution">
    <text evidence="3">The sequence shown here is derived from an EMBL/GenBank/DDBJ whole genome shotgun (WGS) entry which is preliminary data.</text>
</comment>
<evidence type="ECO:0000256" key="1">
    <source>
        <dbReference type="SAM" id="Coils"/>
    </source>
</evidence>
<gene>
    <name evidence="3" type="ORF">HMPREF0444_1738</name>
</gene>
<keyword evidence="2" id="KW-0472">Membrane</keyword>
<dbReference type="Proteomes" id="UP000005926">
    <property type="component" value="Unassembled WGS sequence"/>
</dbReference>
<feature type="transmembrane region" description="Helical" evidence="2">
    <location>
        <begin position="43"/>
        <end position="61"/>
    </location>
</feature>
<dbReference type="AlphaFoldDB" id="C8NIJ3"/>
<sequence length="150" mass="17486">MNQLFRSFLSKKTVSRFREIVEFLAEKAELTEEVPAKVERNPVVPTVVVLALAIIFYRSSFTWVPFQTLLEQFGWFSIGIPALFMGLCVFLVLFLDQLWIQKDLKRELKNLVTFAEQVVARLKEEGRTELAEDIEDVEVLMADYKDRFGF</sequence>
<name>C8NIJ3_9LACT</name>
<reference evidence="3 4" key="1">
    <citation type="submission" date="2009-08" db="EMBL/GenBank/DDBJ databases">
        <authorList>
            <person name="Muzny D."/>
            <person name="Qin X."/>
            <person name="Deng J."/>
            <person name="Jiang H."/>
            <person name="Liu Y."/>
            <person name="Qu J."/>
            <person name="Song X.-Z."/>
            <person name="Zhang L."/>
            <person name="Thornton R."/>
            <person name="Coyle M."/>
            <person name="Francisco L."/>
            <person name="Jackson L."/>
            <person name="Javaid M."/>
            <person name="Korchina V."/>
            <person name="Kovar C."/>
            <person name="Mata R."/>
            <person name="Mathew T."/>
            <person name="Ngo R."/>
            <person name="Nguyen L."/>
            <person name="Nguyen N."/>
            <person name="Okwuonu G."/>
            <person name="Ongeri F."/>
            <person name="Pham C."/>
            <person name="Simmons D."/>
            <person name="Wilczek-Boney K."/>
            <person name="Hale W."/>
            <person name="Jakkamsetti A."/>
            <person name="Pham P."/>
            <person name="Ruth R."/>
            <person name="San Lucas F."/>
            <person name="Warren J."/>
            <person name="Zhang J."/>
            <person name="Zhao Z."/>
            <person name="Zhou C."/>
            <person name="Zhu D."/>
            <person name="Lee S."/>
            <person name="Bess C."/>
            <person name="Blankenburg K."/>
            <person name="Forbes L."/>
            <person name="Fu Q."/>
            <person name="Gubbala S."/>
            <person name="Hirani K."/>
            <person name="Jayaseelan J.C."/>
            <person name="Lara F."/>
            <person name="Munidasa M."/>
            <person name="Palculict T."/>
            <person name="Patil S."/>
            <person name="Pu L.-L."/>
            <person name="Saada N."/>
            <person name="Tang L."/>
            <person name="Weissenberger G."/>
            <person name="Zhu Y."/>
            <person name="Hemphill L."/>
            <person name="Shang Y."/>
            <person name="Youmans B."/>
            <person name="Ayvaz T."/>
            <person name="Ross M."/>
            <person name="Santibanez J."/>
            <person name="Aqrawi P."/>
            <person name="Gross S."/>
            <person name="Joshi V."/>
            <person name="Fowler G."/>
            <person name="Nazareth L."/>
            <person name="Reid J."/>
            <person name="Worley K."/>
            <person name="Petrosino J."/>
            <person name="Highlander S."/>
            <person name="Gibbs R."/>
        </authorList>
    </citation>
    <scope>NUCLEOTIDE SEQUENCE [LARGE SCALE GENOMIC DNA]</scope>
    <source>
        <strain evidence="3 4">ATCC 49175</strain>
    </source>
</reference>
<feature type="transmembrane region" description="Helical" evidence="2">
    <location>
        <begin position="73"/>
        <end position="95"/>
    </location>
</feature>
<dbReference type="RefSeq" id="WP_005606315.1">
    <property type="nucleotide sequence ID" value="NZ_GG694016.1"/>
</dbReference>
<protein>
    <submittedName>
        <fullName evidence="3">Uncharacterized protein</fullName>
    </submittedName>
</protein>
<evidence type="ECO:0000313" key="4">
    <source>
        <dbReference type="Proteomes" id="UP000005926"/>
    </source>
</evidence>
<dbReference type="EMBL" id="ACKZ01000029">
    <property type="protein sequence ID" value="EEW36390.1"/>
    <property type="molecule type" value="Genomic_DNA"/>
</dbReference>
<feature type="coiled-coil region" evidence="1">
    <location>
        <begin position="105"/>
        <end position="147"/>
    </location>
</feature>
<dbReference type="HOGENOM" id="CLU_1737980_0_0_9"/>
<evidence type="ECO:0000256" key="2">
    <source>
        <dbReference type="SAM" id="Phobius"/>
    </source>
</evidence>
<keyword evidence="1" id="KW-0175">Coiled coil</keyword>
<keyword evidence="2" id="KW-1133">Transmembrane helix</keyword>
<evidence type="ECO:0000313" key="3">
    <source>
        <dbReference type="EMBL" id="EEW36390.1"/>
    </source>
</evidence>